<gene>
    <name evidence="3" type="ORF">BXYJ_LOCUS10857</name>
</gene>
<organism evidence="3 4">
    <name type="scientific">Bursaphelenchus xylophilus</name>
    <name type="common">Pinewood nematode worm</name>
    <name type="synonym">Aphelenchoides xylophilus</name>
    <dbReference type="NCBI Taxonomy" id="6326"/>
    <lineage>
        <taxon>Eukaryota</taxon>
        <taxon>Metazoa</taxon>
        <taxon>Ecdysozoa</taxon>
        <taxon>Nematoda</taxon>
        <taxon>Chromadorea</taxon>
        <taxon>Rhabditida</taxon>
        <taxon>Tylenchina</taxon>
        <taxon>Tylenchomorpha</taxon>
        <taxon>Aphelenchoidea</taxon>
        <taxon>Aphelenchoididae</taxon>
        <taxon>Bursaphelenchus</taxon>
    </lineage>
</organism>
<keyword evidence="4" id="KW-1185">Reference proteome</keyword>
<dbReference type="EMBL" id="CAJFCV020000005">
    <property type="protein sequence ID" value="CAG9121095.1"/>
    <property type="molecule type" value="Genomic_DNA"/>
</dbReference>
<evidence type="ECO:0000256" key="1">
    <source>
        <dbReference type="SAM" id="MobiDB-lite"/>
    </source>
</evidence>
<dbReference type="Proteomes" id="UP000659654">
    <property type="component" value="Unassembled WGS sequence"/>
</dbReference>
<protein>
    <submittedName>
        <fullName evidence="3">(pine wood nematode) hypothetical protein</fullName>
    </submittedName>
</protein>
<keyword evidence="2" id="KW-0812">Transmembrane</keyword>
<feature type="region of interest" description="Disordered" evidence="1">
    <location>
        <begin position="1"/>
        <end position="26"/>
    </location>
</feature>
<keyword evidence="2" id="KW-1133">Transmembrane helix</keyword>
<keyword evidence="2" id="KW-0472">Membrane</keyword>
<feature type="compositionally biased region" description="Basic and acidic residues" evidence="1">
    <location>
        <begin position="1"/>
        <end position="18"/>
    </location>
</feature>
<reference evidence="3" key="1">
    <citation type="submission" date="2020-09" db="EMBL/GenBank/DDBJ databases">
        <authorList>
            <person name="Kikuchi T."/>
        </authorList>
    </citation>
    <scope>NUCLEOTIDE SEQUENCE</scope>
    <source>
        <strain evidence="3">Ka4C1</strain>
    </source>
</reference>
<evidence type="ECO:0000256" key="2">
    <source>
        <dbReference type="SAM" id="Phobius"/>
    </source>
</evidence>
<dbReference type="Proteomes" id="UP000582659">
    <property type="component" value="Unassembled WGS sequence"/>
</dbReference>
<evidence type="ECO:0000313" key="3">
    <source>
        <dbReference type="EMBL" id="CAD5230178.1"/>
    </source>
</evidence>
<dbReference type="AlphaFoldDB" id="A0A7I8XNS0"/>
<feature type="transmembrane region" description="Helical" evidence="2">
    <location>
        <begin position="103"/>
        <end position="128"/>
    </location>
</feature>
<dbReference type="EMBL" id="CAJFDI010000005">
    <property type="protein sequence ID" value="CAD5230178.1"/>
    <property type="molecule type" value="Genomic_DNA"/>
</dbReference>
<name>A0A7I8XNS0_BURXY</name>
<sequence length="198" mass="22247">MRKEPRGFHDLKETRLDRPSPGVVSPVDSSKLAVLVLDSDGLERTHSSASQATKVSHSPSMKVNITVPKRRYSISRQDSLEQMEMPTFSQTEMRLRKGPSSPTTVLSLAGLFVCGILMILSGLLVVLFQDETPFIITGSIFLGTGSIMLLTCLILQRKNLVKFMIDMNRDLYFLNMSDSYMWRLMFDQKQSDLPVAAQ</sequence>
<feature type="transmembrane region" description="Helical" evidence="2">
    <location>
        <begin position="134"/>
        <end position="155"/>
    </location>
</feature>
<dbReference type="OrthoDB" id="5919085at2759"/>
<comment type="caution">
    <text evidence="3">The sequence shown here is derived from an EMBL/GenBank/DDBJ whole genome shotgun (WGS) entry which is preliminary data.</text>
</comment>
<evidence type="ECO:0000313" key="4">
    <source>
        <dbReference type="Proteomes" id="UP000659654"/>
    </source>
</evidence>
<accession>A0A7I8XNS0</accession>
<proteinExistence type="predicted"/>